<proteinExistence type="predicted"/>
<evidence type="ECO:0000313" key="1">
    <source>
        <dbReference type="EMBL" id="GFN81392.1"/>
    </source>
</evidence>
<dbReference type="PRINTS" id="PR01182">
    <property type="entry name" value="ORNDCRBXLASE"/>
</dbReference>
<comment type="caution">
    <text evidence="1">The sequence shown here is derived from an EMBL/GenBank/DDBJ whole genome shotgun (WGS) entry which is preliminary data.</text>
</comment>
<dbReference type="InterPro" id="IPR009006">
    <property type="entry name" value="Ala_racemase/Decarboxylase_C"/>
</dbReference>
<sequence>MSTNLRDEDTNCSVAIYPREVPSTLELVREKVGLMEAQNVDDAFFVVDLGQIYDKLEQWRRFLPRVRPFYGKF</sequence>
<dbReference type="InterPro" id="IPR029066">
    <property type="entry name" value="PLP-binding_barrel"/>
</dbReference>
<dbReference type="AlphaFoldDB" id="A0AAV3YFY1"/>
<gene>
    <name evidence="1" type="ORF">PoB_000789800</name>
</gene>
<dbReference type="Proteomes" id="UP000735302">
    <property type="component" value="Unassembled WGS sequence"/>
</dbReference>
<dbReference type="Gene3D" id="2.40.37.10">
    <property type="entry name" value="Lyase, Ornithine Decarboxylase, Chain A, domain 1"/>
    <property type="match status" value="1"/>
</dbReference>
<evidence type="ECO:0000313" key="2">
    <source>
        <dbReference type="Proteomes" id="UP000735302"/>
    </source>
</evidence>
<accession>A0AAV3YFY1</accession>
<dbReference type="GO" id="GO:0003824">
    <property type="term" value="F:catalytic activity"/>
    <property type="evidence" value="ECO:0007669"/>
    <property type="project" value="InterPro"/>
</dbReference>
<dbReference type="GO" id="GO:0006596">
    <property type="term" value="P:polyamine biosynthetic process"/>
    <property type="evidence" value="ECO:0007669"/>
    <property type="project" value="InterPro"/>
</dbReference>
<keyword evidence="2" id="KW-1185">Reference proteome</keyword>
<name>A0AAV3YFY1_9GAST</name>
<dbReference type="InterPro" id="IPR002433">
    <property type="entry name" value="Orn_de-COase"/>
</dbReference>
<protein>
    <submittedName>
        <fullName evidence="1">Ornithine decarboxylase</fullName>
    </submittedName>
</protein>
<organism evidence="1 2">
    <name type="scientific">Plakobranchus ocellatus</name>
    <dbReference type="NCBI Taxonomy" id="259542"/>
    <lineage>
        <taxon>Eukaryota</taxon>
        <taxon>Metazoa</taxon>
        <taxon>Spiralia</taxon>
        <taxon>Lophotrochozoa</taxon>
        <taxon>Mollusca</taxon>
        <taxon>Gastropoda</taxon>
        <taxon>Heterobranchia</taxon>
        <taxon>Euthyneura</taxon>
        <taxon>Panpulmonata</taxon>
        <taxon>Sacoglossa</taxon>
        <taxon>Placobranchoidea</taxon>
        <taxon>Plakobranchidae</taxon>
        <taxon>Plakobranchus</taxon>
    </lineage>
</organism>
<reference evidence="1 2" key="1">
    <citation type="journal article" date="2021" name="Elife">
        <title>Chloroplast acquisition without the gene transfer in kleptoplastic sea slugs, Plakobranchus ocellatus.</title>
        <authorList>
            <person name="Maeda T."/>
            <person name="Takahashi S."/>
            <person name="Yoshida T."/>
            <person name="Shimamura S."/>
            <person name="Takaki Y."/>
            <person name="Nagai Y."/>
            <person name="Toyoda A."/>
            <person name="Suzuki Y."/>
            <person name="Arimoto A."/>
            <person name="Ishii H."/>
            <person name="Satoh N."/>
            <person name="Nishiyama T."/>
            <person name="Hasebe M."/>
            <person name="Maruyama T."/>
            <person name="Minagawa J."/>
            <person name="Obokata J."/>
            <person name="Shigenobu S."/>
        </authorList>
    </citation>
    <scope>NUCLEOTIDE SEQUENCE [LARGE SCALE GENOMIC DNA]</scope>
</reference>
<dbReference type="EMBL" id="BLXT01000924">
    <property type="protein sequence ID" value="GFN81392.1"/>
    <property type="molecule type" value="Genomic_DNA"/>
</dbReference>
<dbReference type="Gene3D" id="3.20.20.10">
    <property type="entry name" value="Alanine racemase"/>
    <property type="match status" value="1"/>
</dbReference>